<keyword evidence="1" id="KW-0560">Oxidoreductase</keyword>
<reference evidence="1 2" key="1">
    <citation type="submission" date="2019-03" db="EMBL/GenBank/DDBJ databases">
        <title>Genomic Encyclopedia of Type Strains, Phase IV (KMG-IV): sequencing the most valuable type-strain genomes for metagenomic binning, comparative biology and taxonomic classification.</title>
        <authorList>
            <person name="Goeker M."/>
        </authorList>
    </citation>
    <scope>NUCLEOTIDE SEQUENCE [LARGE SCALE GENOMIC DNA]</scope>
    <source>
        <strain evidence="1 2">DSM 5604</strain>
    </source>
</reference>
<name>A0A4R6XHT8_9GAMM</name>
<keyword evidence="1" id="KW-0223">Dioxygenase</keyword>
<dbReference type="Gene3D" id="3.10.180.10">
    <property type="entry name" value="2,3-Dihydroxybiphenyl 1,2-Dioxygenase, domain 1"/>
    <property type="match status" value="1"/>
</dbReference>
<dbReference type="GO" id="GO:0051213">
    <property type="term" value="F:dioxygenase activity"/>
    <property type="evidence" value="ECO:0007669"/>
    <property type="project" value="UniProtKB-KW"/>
</dbReference>
<gene>
    <name evidence="1" type="ORF">C8D85_0812</name>
</gene>
<keyword evidence="1" id="KW-0670">Pyruvate</keyword>
<sequence>MTAHTLDVKPSVLGLEFIEIVAQDMDYIRSYLNQLGFTLTSKHRRKQVYLFQQGHTKIIVNASDDLTAEAYFNELGVSIYAIALRCHQAADVYHNAIELGGWDKSNHSGPMEINIPGIEGVGGTSLYFIDQPRENLSVYDIDFVELDEPEASTSMIERFTAVNFTVEKQRAHALTLWLQRLLGLEENKNSVELLDGFQIRFTEDADNSERCDYVNVLSVERSKDSQSQSLPSLENSAFLIEG</sequence>
<dbReference type="OrthoDB" id="9780241at2"/>
<keyword evidence="2" id="KW-1185">Reference proteome</keyword>
<protein>
    <submittedName>
        <fullName evidence="1">Hydroxyphenylpyruvate dioxygenase-like protein</fullName>
    </submittedName>
</protein>
<dbReference type="Pfam" id="PF14696">
    <property type="entry name" value="Glyoxalase_5"/>
    <property type="match status" value="1"/>
</dbReference>
<dbReference type="AlphaFoldDB" id="A0A4R6XHT8"/>
<organism evidence="1 2">
    <name type="scientific">Marinomonas communis</name>
    <dbReference type="NCBI Taxonomy" id="28254"/>
    <lineage>
        <taxon>Bacteria</taxon>
        <taxon>Pseudomonadati</taxon>
        <taxon>Pseudomonadota</taxon>
        <taxon>Gammaproteobacteria</taxon>
        <taxon>Oceanospirillales</taxon>
        <taxon>Oceanospirillaceae</taxon>
        <taxon>Marinomonas</taxon>
    </lineage>
</organism>
<dbReference type="EMBL" id="SNZA01000001">
    <property type="protein sequence ID" value="TDR15448.1"/>
    <property type="molecule type" value="Genomic_DNA"/>
</dbReference>
<dbReference type="InterPro" id="IPR029068">
    <property type="entry name" value="Glyas_Bleomycin-R_OHBP_Dase"/>
</dbReference>
<dbReference type="RefSeq" id="WP_133560060.1">
    <property type="nucleotide sequence ID" value="NZ_SNZA01000001.1"/>
</dbReference>
<dbReference type="SUPFAM" id="SSF54593">
    <property type="entry name" value="Glyoxalase/Bleomycin resistance protein/Dihydroxybiphenyl dioxygenase"/>
    <property type="match status" value="1"/>
</dbReference>
<dbReference type="Proteomes" id="UP000295729">
    <property type="component" value="Unassembled WGS sequence"/>
</dbReference>
<evidence type="ECO:0000313" key="2">
    <source>
        <dbReference type="Proteomes" id="UP000295729"/>
    </source>
</evidence>
<proteinExistence type="predicted"/>
<evidence type="ECO:0000313" key="1">
    <source>
        <dbReference type="EMBL" id="TDR15448.1"/>
    </source>
</evidence>
<comment type="caution">
    <text evidence="1">The sequence shown here is derived from an EMBL/GenBank/DDBJ whole genome shotgun (WGS) entry which is preliminary data.</text>
</comment>
<accession>A0A4R6XHT8</accession>